<evidence type="ECO:0000256" key="1">
    <source>
        <dbReference type="ARBA" id="ARBA00023125"/>
    </source>
</evidence>
<evidence type="ECO:0000313" key="4">
    <source>
        <dbReference type="EMBL" id="TDD15479.1"/>
    </source>
</evidence>
<keyword evidence="5" id="KW-1185">Reference proteome</keyword>
<accession>A0A4R4W9Q7</accession>
<evidence type="ECO:0000259" key="3">
    <source>
        <dbReference type="Pfam" id="PF13408"/>
    </source>
</evidence>
<keyword evidence="2" id="KW-0233">DNA recombination</keyword>
<evidence type="ECO:0000313" key="5">
    <source>
        <dbReference type="Proteomes" id="UP000294543"/>
    </source>
</evidence>
<gene>
    <name evidence="4" type="ORF">E1294_34215</name>
</gene>
<name>A0A4R4W9Q7_9ACTN</name>
<reference evidence="4 5" key="1">
    <citation type="submission" date="2019-03" db="EMBL/GenBank/DDBJ databases">
        <title>Draft genome sequences of novel Actinobacteria.</title>
        <authorList>
            <person name="Sahin N."/>
            <person name="Ay H."/>
            <person name="Saygin H."/>
        </authorList>
    </citation>
    <scope>NUCLEOTIDE SEQUENCE [LARGE SCALE GENOMIC DNA]</scope>
    <source>
        <strain evidence="4 5">KC712</strain>
    </source>
</reference>
<dbReference type="Proteomes" id="UP000294543">
    <property type="component" value="Unassembled WGS sequence"/>
</dbReference>
<dbReference type="GO" id="GO:0000150">
    <property type="term" value="F:DNA strand exchange activity"/>
    <property type="evidence" value="ECO:0007669"/>
    <property type="project" value="TreeGrafter"/>
</dbReference>
<keyword evidence="1" id="KW-0238">DNA-binding</keyword>
<dbReference type="PANTHER" id="PTHR30461">
    <property type="entry name" value="DNA-INVERTASE FROM LAMBDOID PROPHAGE"/>
    <property type="match status" value="1"/>
</dbReference>
<comment type="caution">
    <text evidence="4">The sequence shown here is derived from an EMBL/GenBank/DDBJ whole genome shotgun (WGS) entry which is preliminary data.</text>
</comment>
<dbReference type="InterPro" id="IPR050639">
    <property type="entry name" value="SSR_resolvase"/>
</dbReference>
<dbReference type="GO" id="GO:0003677">
    <property type="term" value="F:DNA binding"/>
    <property type="evidence" value="ECO:0007669"/>
    <property type="project" value="UniProtKB-KW"/>
</dbReference>
<organism evidence="4 5">
    <name type="scientific">Nonomuraea diastatica</name>
    <dbReference type="NCBI Taxonomy" id="1848329"/>
    <lineage>
        <taxon>Bacteria</taxon>
        <taxon>Bacillati</taxon>
        <taxon>Actinomycetota</taxon>
        <taxon>Actinomycetes</taxon>
        <taxon>Streptosporangiales</taxon>
        <taxon>Streptosporangiaceae</taxon>
        <taxon>Nonomuraea</taxon>
    </lineage>
</organism>
<dbReference type="PANTHER" id="PTHR30461:SF2">
    <property type="entry name" value="SERINE RECOMBINASE PINE-RELATED"/>
    <property type="match status" value="1"/>
</dbReference>
<dbReference type="InterPro" id="IPR025827">
    <property type="entry name" value="Zn_ribbon_recom_dom"/>
</dbReference>
<protein>
    <recommendedName>
        <fullName evidence="3">Recombinase zinc beta ribbon domain-containing protein</fullName>
    </recommendedName>
</protein>
<proteinExistence type="predicted"/>
<dbReference type="RefSeq" id="WP_132515118.1">
    <property type="nucleotide sequence ID" value="NZ_SMKP01000124.1"/>
</dbReference>
<feature type="domain" description="Recombinase zinc beta ribbon" evidence="3">
    <location>
        <begin position="93"/>
        <end position="145"/>
    </location>
</feature>
<dbReference type="EMBL" id="SMKP01000124">
    <property type="protein sequence ID" value="TDD15479.1"/>
    <property type="molecule type" value="Genomic_DNA"/>
</dbReference>
<sequence length="290" mass="33281">MESLPEIRCTRYTGGLDTGGLGDVIVSPYVIPEFAMIRWTSFHARRHHQTHITTEPLVTRDAFIAAQQIAKTRERSRSEAGRNTHVQTKRSYPLRSFIFCAMCHRRMFGKTRRQTAYYTCLPAHGYRPDGHPPTIYVREDHLMDGITQFFANNIFSPARRARLSSALIQASKREADSHAQGRRALQRAIEDLDVRRARLINTLEVTDDPTGDLARDIQERMTNLVRQKADKLAQLRDLDMAQPVRHAPDLLDALPAGVPILDRLPEELLRKLFDVFRLQVRYDKTTHTAT</sequence>
<dbReference type="Pfam" id="PF13408">
    <property type="entry name" value="Zn_ribbon_recom"/>
    <property type="match status" value="1"/>
</dbReference>
<dbReference type="AlphaFoldDB" id="A0A4R4W9Q7"/>
<dbReference type="OrthoDB" id="3372479at2"/>
<evidence type="ECO:0000256" key="2">
    <source>
        <dbReference type="ARBA" id="ARBA00023172"/>
    </source>
</evidence>